<evidence type="ECO:0000259" key="3">
    <source>
        <dbReference type="Pfam" id="PF00149"/>
    </source>
</evidence>
<name>A0A8H7KJZ0_AGABI</name>
<feature type="domain" description="Putative 5'-nucleotidase C-terminal" evidence="4">
    <location>
        <begin position="379"/>
        <end position="583"/>
    </location>
</feature>
<dbReference type="InterPro" id="IPR006179">
    <property type="entry name" value="5_nucleotidase/apyrase"/>
</dbReference>
<dbReference type="GO" id="GO:0005829">
    <property type="term" value="C:cytosol"/>
    <property type="evidence" value="ECO:0007669"/>
    <property type="project" value="TreeGrafter"/>
</dbReference>
<evidence type="ECO:0000313" key="5">
    <source>
        <dbReference type="EMBL" id="KAF7782748.1"/>
    </source>
</evidence>
<dbReference type="CDD" id="cd07407">
    <property type="entry name" value="MPP_YHR202W_N"/>
    <property type="match status" value="1"/>
</dbReference>
<dbReference type="FunFam" id="3.60.21.10:FF:000043">
    <property type="entry name" value="Ser/Thr protein phosphatase family"/>
    <property type="match status" value="1"/>
</dbReference>
<evidence type="ECO:0000256" key="1">
    <source>
        <dbReference type="SAM" id="MobiDB-lite"/>
    </source>
</evidence>
<dbReference type="Gene3D" id="3.60.21.10">
    <property type="match status" value="1"/>
</dbReference>
<keyword evidence="2" id="KW-0732">Signal</keyword>
<dbReference type="GO" id="GO:0009166">
    <property type="term" value="P:nucleotide catabolic process"/>
    <property type="evidence" value="ECO:0007669"/>
    <property type="project" value="InterPro"/>
</dbReference>
<dbReference type="InterPro" id="IPR053828">
    <property type="entry name" value="Nucleosidase_C"/>
</dbReference>
<feature type="compositionally biased region" description="Pro residues" evidence="1">
    <location>
        <begin position="36"/>
        <end position="45"/>
    </location>
</feature>
<reference evidence="5 6" key="1">
    <citation type="journal article" name="Sci. Rep.">
        <title>Telomere-to-telomere assembled and centromere annotated genomes of the two main subspecies of the button mushroom Agaricus bisporus reveal especially polymorphic chromosome ends.</title>
        <authorList>
            <person name="Sonnenberg A.S.M."/>
            <person name="Sedaghat-Telgerd N."/>
            <person name="Lavrijssen B."/>
            <person name="Ohm R.A."/>
            <person name="Hendrickx P.M."/>
            <person name="Scholtmeijer K."/>
            <person name="Baars J.J.P."/>
            <person name="van Peer A."/>
        </authorList>
    </citation>
    <scope>NUCLEOTIDE SEQUENCE [LARGE SCALE GENOMIC DNA]</scope>
    <source>
        <strain evidence="5 6">H119_p4</strain>
    </source>
</reference>
<dbReference type="InterPro" id="IPR029052">
    <property type="entry name" value="Metallo-depent_PP-like"/>
</dbReference>
<dbReference type="AlphaFoldDB" id="A0A8H7KJZ0"/>
<sequence length="622" mass="69748">MRLSTLTSLGLLLPLARVYACDDHSHGGHGHGHSAPKPPLHPPSRPLEWGDINIIHTTDSHGWLLGHQKTVFPEPNYSADLGDFASFVSHMKEIADEKRVDLILVDSGDLHDGTGITDGFPPGGVDAHDANEFVKMLPYDVMAIGNHELYIYDNALDMHQNFAPALNGRYLTSNVNITITGDDGKPLDVPIGERFVKFKTKHGRKITSLGVLFDFTDNDKNTTVQKVADMVKEQWFEDAIQDEPDLFLLVGHMPVSRDNWPLVFNAVRAVHPTTPIIILGGHTHIRDCVQLDNRSMALESGRYMETVGWMSAKLDQNKCTDAIQFSRRYLDTNRVTYEYHTRKNDNKFDTSLGEKIRNGLEALSARFNLNNIFGTAPQDYFLQSVPYPSNNSLLSLYVDDVVPTALRINNTESSQPALFILNSGSLRFDLYNGPFTNNDQFTLVPFADSFRFISNVSLSHATAAFNALNNAGISERRQETGDPAARHYDTIKGYERGDVDRIFNNWLQRMDRETDVQRRDMESLTLGYVTNDSCPGIGDDIPHSPIPFFETPEFIASNPPTGDDITPDTLIDFVYIDFIEADFLEILNGLQTGKNYTLNDTKQYSPLLANAVLGVYAQEKWN</sequence>
<dbReference type="InterPro" id="IPR036907">
    <property type="entry name" value="5'-Nucleotdase_C_sf"/>
</dbReference>
<dbReference type="Gene3D" id="3.90.780.10">
    <property type="entry name" value="5'-Nucleotidase, C-terminal domain"/>
    <property type="match status" value="2"/>
</dbReference>
<gene>
    <name evidence="5" type="ORF">Agabi119p4_2124</name>
</gene>
<organism evidence="5 6">
    <name type="scientific">Agaricus bisporus var. burnettii</name>
    <dbReference type="NCBI Taxonomy" id="192524"/>
    <lineage>
        <taxon>Eukaryota</taxon>
        <taxon>Fungi</taxon>
        <taxon>Dikarya</taxon>
        <taxon>Basidiomycota</taxon>
        <taxon>Agaricomycotina</taxon>
        <taxon>Agaricomycetes</taxon>
        <taxon>Agaricomycetidae</taxon>
        <taxon>Agaricales</taxon>
        <taxon>Agaricineae</taxon>
        <taxon>Agaricaceae</taxon>
        <taxon>Agaricus</taxon>
    </lineage>
</organism>
<accession>A0A8H7KJZ0</accession>
<dbReference type="PANTHER" id="PTHR11575:SF22">
    <property type="entry name" value="ADL392WP"/>
    <property type="match status" value="1"/>
</dbReference>
<dbReference type="InterPro" id="IPR004843">
    <property type="entry name" value="Calcineurin-like_PHP"/>
</dbReference>
<evidence type="ECO:0000259" key="4">
    <source>
        <dbReference type="Pfam" id="PF21953"/>
    </source>
</evidence>
<dbReference type="SUPFAM" id="SSF55816">
    <property type="entry name" value="5'-nucleotidase (syn. UDP-sugar hydrolase), C-terminal domain"/>
    <property type="match status" value="1"/>
</dbReference>
<dbReference type="SUPFAM" id="SSF56300">
    <property type="entry name" value="Metallo-dependent phosphatases"/>
    <property type="match status" value="1"/>
</dbReference>
<feature type="region of interest" description="Disordered" evidence="1">
    <location>
        <begin position="25"/>
        <end position="46"/>
    </location>
</feature>
<dbReference type="InterPro" id="IPR041823">
    <property type="entry name" value="YHR202W_N"/>
</dbReference>
<dbReference type="Pfam" id="PF00149">
    <property type="entry name" value="Metallophos"/>
    <property type="match status" value="1"/>
</dbReference>
<feature type="chain" id="PRO_5034536558" description="Calcineurin-like phosphoesterase domain-containing protein" evidence="2">
    <location>
        <begin position="21"/>
        <end position="622"/>
    </location>
</feature>
<dbReference type="InterPro" id="IPR014485">
    <property type="entry name" value="Pesterase_C1039"/>
</dbReference>
<proteinExistence type="predicted"/>
<evidence type="ECO:0000256" key="2">
    <source>
        <dbReference type="SAM" id="SignalP"/>
    </source>
</evidence>
<feature type="domain" description="Calcineurin-like phosphoesterase" evidence="3">
    <location>
        <begin position="53"/>
        <end position="285"/>
    </location>
</feature>
<evidence type="ECO:0008006" key="7">
    <source>
        <dbReference type="Google" id="ProtNLM"/>
    </source>
</evidence>
<dbReference type="PIRSF" id="PIRSF017316">
    <property type="entry name" value="Pesterase_C1039"/>
    <property type="match status" value="1"/>
</dbReference>
<evidence type="ECO:0000313" key="6">
    <source>
        <dbReference type="Proteomes" id="UP000629468"/>
    </source>
</evidence>
<dbReference type="Proteomes" id="UP000629468">
    <property type="component" value="Unassembled WGS sequence"/>
</dbReference>
<comment type="caution">
    <text evidence="5">The sequence shown here is derived from an EMBL/GenBank/DDBJ whole genome shotgun (WGS) entry which is preliminary data.</text>
</comment>
<feature type="signal peptide" evidence="2">
    <location>
        <begin position="1"/>
        <end position="20"/>
    </location>
</feature>
<dbReference type="GO" id="GO:0016787">
    <property type="term" value="F:hydrolase activity"/>
    <property type="evidence" value="ECO:0007669"/>
    <property type="project" value="InterPro"/>
</dbReference>
<protein>
    <recommendedName>
        <fullName evidence="7">Calcineurin-like phosphoesterase domain-containing protein</fullName>
    </recommendedName>
</protein>
<dbReference type="PANTHER" id="PTHR11575">
    <property type="entry name" value="5'-NUCLEOTIDASE-RELATED"/>
    <property type="match status" value="1"/>
</dbReference>
<dbReference type="EMBL" id="JABXXO010000003">
    <property type="protein sequence ID" value="KAF7782748.1"/>
    <property type="molecule type" value="Genomic_DNA"/>
</dbReference>
<dbReference type="Pfam" id="PF21953">
    <property type="entry name" value="NadN_nucleosid_C"/>
    <property type="match status" value="1"/>
</dbReference>
<dbReference type="GO" id="GO:0005576">
    <property type="term" value="C:extracellular region"/>
    <property type="evidence" value="ECO:0007669"/>
    <property type="project" value="UniProtKB-ARBA"/>
</dbReference>